<gene>
    <name evidence="2" type="ORF">LG943_15330</name>
</gene>
<evidence type="ECO:0000313" key="3">
    <source>
        <dbReference type="Proteomes" id="UP001140076"/>
    </source>
</evidence>
<sequence length="89" mass="9668">MTKIMFGRKGGLGTNEFVLLGRLLPLVSRYSGFPGRTDAPTALAAHRWSTRVRGARRGADPTRLSASPVGQAMEPSPQPADPIMKRYCL</sequence>
<proteinExistence type="predicted"/>
<keyword evidence="3" id="KW-1185">Reference proteome</keyword>
<comment type="caution">
    <text evidence="2">The sequence shown here is derived from an EMBL/GenBank/DDBJ whole genome shotgun (WGS) entry which is preliminary data.</text>
</comment>
<dbReference type="Proteomes" id="UP001140076">
    <property type="component" value="Unassembled WGS sequence"/>
</dbReference>
<dbReference type="EMBL" id="JAJAQC010000025">
    <property type="protein sequence ID" value="MDA0565679.1"/>
    <property type="molecule type" value="Genomic_DNA"/>
</dbReference>
<evidence type="ECO:0000256" key="1">
    <source>
        <dbReference type="SAM" id="MobiDB-lite"/>
    </source>
</evidence>
<protein>
    <submittedName>
        <fullName evidence="2">Uncharacterized protein</fullName>
    </submittedName>
</protein>
<dbReference type="AlphaFoldDB" id="A0A9X3SHU3"/>
<accession>A0A9X3SHU3</accession>
<name>A0A9X3SHU3_9ACTN</name>
<feature type="region of interest" description="Disordered" evidence="1">
    <location>
        <begin position="50"/>
        <end position="89"/>
    </location>
</feature>
<organism evidence="2 3">
    <name type="scientific">Streptomonospora mangrovi</name>
    <dbReference type="NCBI Taxonomy" id="2883123"/>
    <lineage>
        <taxon>Bacteria</taxon>
        <taxon>Bacillati</taxon>
        <taxon>Actinomycetota</taxon>
        <taxon>Actinomycetes</taxon>
        <taxon>Streptosporangiales</taxon>
        <taxon>Nocardiopsidaceae</taxon>
        <taxon>Streptomonospora</taxon>
    </lineage>
</organism>
<reference evidence="2" key="1">
    <citation type="submission" date="2021-10" db="EMBL/GenBank/DDBJ databases">
        <title>Streptomonospora sp. nov., isolated from mangrove soil.</title>
        <authorList>
            <person name="Chen X."/>
            <person name="Ge X."/>
            <person name="Liu W."/>
        </authorList>
    </citation>
    <scope>NUCLEOTIDE SEQUENCE</scope>
    <source>
        <strain evidence="2">S1-112</strain>
    </source>
</reference>
<evidence type="ECO:0000313" key="2">
    <source>
        <dbReference type="EMBL" id="MDA0565679.1"/>
    </source>
</evidence>
<dbReference type="RefSeq" id="WP_270072955.1">
    <property type="nucleotide sequence ID" value="NZ_JAJAQC010000025.1"/>
</dbReference>